<reference evidence="2" key="1">
    <citation type="submission" date="2020-07" db="EMBL/GenBank/DDBJ databases">
        <title>Multicomponent nature underlies the extraordinary mechanical properties of spider dragline silk.</title>
        <authorList>
            <person name="Kono N."/>
            <person name="Nakamura H."/>
            <person name="Mori M."/>
            <person name="Yoshida Y."/>
            <person name="Ohtoshi R."/>
            <person name="Malay A.D."/>
            <person name="Moran D.A.P."/>
            <person name="Tomita M."/>
            <person name="Numata K."/>
            <person name="Arakawa K."/>
        </authorList>
    </citation>
    <scope>NUCLEOTIDE SEQUENCE</scope>
</reference>
<dbReference type="Proteomes" id="UP000887116">
    <property type="component" value="Unassembled WGS sequence"/>
</dbReference>
<keyword evidence="1" id="KW-0175">Coiled coil</keyword>
<evidence type="ECO:0000313" key="2">
    <source>
        <dbReference type="EMBL" id="GFQ81615.1"/>
    </source>
</evidence>
<dbReference type="AlphaFoldDB" id="A0A8X6IR21"/>
<gene>
    <name evidence="2" type="ORF">TNCT_606601</name>
</gene>
<evidence type="ECO:0000256" key="1">
    <source>
        <dbReference type="SAM" id="Coils"/>
    </source>
</evidence>
<accession>A0A8X6IR21</accession>
<protein>
    <submittedName>
        <fullName evidence="2">Uncharacterized protein</fullName>
    </submittedName>
</protein>
<dbReference type="EMBL" id="BMAO01002556">
    <property type="protein sequence ID" value="GFQ81615.1"/>
    <property type="molecule type" value="Genomic_DNA"/>
</dbReference>
<comment type="caution">
    <text evidence="2">The sequence shown here is derived from an EMBL/GenBank/DDBJ whole genome shotgun (WGS) entry which is preliminary data.</text>
</comment>
<feature type="coiled-coil region" evidence="1">
    <location>
        <begin position="73"/>
        <end position="100"/>
    </location>
</feature>
<evidence type="ECO:0000313" key="3">
    <source>
        <dbReference type="Proteomes" id="UP000887116"/>
    </source>
</evidence>
<keyword evidence="3" id="KW-1185">Reference proteome</keyword>
<organism evidence="2 3">
    <name type="scientific">Trichonephila clavata</name>
    <name type="common">Joro spider</name>
    <name type="synonym">Nephila clavata</name>
    <dbReference type="NCBI Taxonomy" id="2740835"/>
    <lineage>
        <taxon>Eukaryota</taxon>
        <taxon>Metazoa</taxon>
        <taxon>Ecdysozoa</taxon>
        <taxon>Arthropoda</taxon>
        <taxon>Chelicerata</taxon>
        <taxon>Arachnida</taxon>
        <taxon>Araneae</taxon>
        <taxon>Araneomorphae</taxon>
        <taxon>Entelegynae</taxon>
        <taxon>Araneoidea</taxon>
        <taxon>Nephilidae</taxon>
        <taxon>Trichonephila</taxon>
    </lineage>
</organism>
<proteinExistence type="predicted"/>
<name>A0A8X6IR21_TRICU</name>
<sequence>MKFEMIMLFVMKCDTIAVKIFMGKNPKQSYSSERLSRYEAEQKLKAIQIKQEQVQKRRMEIIHKRDEVLKRSAEEFKEKLKQVKMNQQELDKAMESWQQQVVCYQKVANLRATEKVAEILSKDA</sequence>
<dbReference type="OrthoDB" id="10494817at2759"/>